<keyword evidence="3" id="KW-1185">Reference proteome</keyword>
<comment type="caution">
    <text evidence="2">The sequence shown here is derived from an EMBL/GenBank/DDBJ whole genome shotgun (WGS) entry which is preliminary data.</text>
</comment>
<dbReference type="Proteomes" id="UP000324222">
    <property type="component" value="Unassembled WGS sequence"/>
</dbReference>
<reference evidence="2 3" key="1">
    <citation type="submission" date="2019-05" db="EMBL/GenBank/DDBJ databases">
        <title>Another draft genome of Portunus trituberculatus and its Hox gene families provides insights of decapod evolution.</title>
        <authorList>
            <person name="Jeong J.-H."/>
            <person name="Song I."/>
            <person name="Kim S."/>
            <person name="Choi T."/>
            <person name="Kim D."/>
            <person name="Ryu S."/>
            <person name="Kim W."/>
        </authorList>
    </citation>
    <scope>NUCLEOTIDE SEQUENCE [LARGE SCALE GENOMIC DNA]</scope>
    <source>
        <tissue evidence="2">Muscle</tissue>
    </source>
</reference>
<protein>
    <submittedName>
        <fullName evidence="2">Uncharacterized protein</fullName>
    </submittedName>
</protein>
<dbReference type="AlphaFoldDB" id="A0A5B7E6L4"/>
<evidence type="ECO:0000256" key="1">
    <source>
        <dbReference type="SAM" id="MobiDB-lite"/>
    </source>
</evidence>
<evidence type="ECO:0000313" key="3">
    <source>
        <dbReference type="Proteomes" id="UP000324222"/>
    </source>
</evidence>
<feature type="region of interest" description="Disordered" evidence="1">
    <location>
        <begin position="1"/>
        <end position="49"/>
    </location>
</feature>
<accession>A0A5B7E6L4</accession>
<dbReference type="EMBL" id="VSRR010001974">
    <property type="protein sequence ID" value="MPC28833.1"/>
    <property type="molecule type" value="Genomic_DNA"/>
</dbReference>
<organism evidence="2 3">
    <name type="scientific">Portunus trituberculatus</name>
    <name type="common">Swimming crab</name>
    <name type="synonym">Neptunus trituberculatus</name>
    <dbReference type="NCBI Taxonomy" id="210409"/>
    <lineage>
        <taxon>Eukaryota</taxon>
        <taxon>Metazoa</taxon>
        <taxon>Ecdysozoa</taxon>
        <taxon>Arthropoda</taxon>
        <taxon>Crustacea</taxon>
        <taxon>Multicrustacea</taxon>
        <taxon>Malacostraca</taxon>
        <taxon>Eumalacostraca</taxon>
        <taxon>Eucarida</taxon>
        <taxon>Decapoda</taxon>
        <taxon>Pleocyemata</taxon>
        <taxon>Brachyura</taxon>
        <taxon>Eubrachyura</taxon>
        <taxon>Portunoidea</taxon>
        <taxon>Portunidae</taxon>
        <taxon>Portuninae</taxon>
        <taxon>Portunus</taxon>
    </lineage>
</organism>
<sequence length="104" mass="11234">MLMGKHKNLSGSHELADLAREMSSSGQSREGDSPPQVPPTAVSCSGSSSERRLSAGLDSLLMLQKPARFRLHIGLWRTTEVGVGISSMPPSTLTKKSARFLREI</sequence>
<evidence type="ECO:0000313" key="2">
    <source>
        <dbReference type="EMBL" id="MPC28833.1"/>
    </source>
</evidence>
<gene>
    <name evidence="2" type="ORF">E2C01_022044</name>
</gene>
<proteinExistence type="predicted"/>
<name>A0A5B7E6L4_PORTR</name>